<keyword evidence="2" id="KW-1185">Reference proteome</keyword>
<dbReference type="EMBL" id="UYRU01047286">
    <property type="protein sequence ID" value="VDN09544.1"/>
    <property type="molecule type" value="Genomic_DNA"/>
</dbReference>
<dbReference type="Proteomes" id="UP000281553">
    <property type="component" value="Unassembled WGS sequence"/>
</dbReference>
<sequence length="150" mass="17250">MIQQAKTKFSALELQRTSLDALKRELLMLREKQHSRKQTLVHELTSATDLLFGQAVVSIEKAQTIVSFVSDEIKKIFDRGNEMVNTLSNWRLVTLVKATSLDWVNVSLNQVAFSTFDSLTEKQSIKRRHEKLKWTIYILSTNAESILLLN</sequence>
<name>A0A3P7KY79_DIBLA</name>
<dbReference type="AlphaFoldDB" id="A0A3P7KY79"/>
<proteinExistence type="predicted"/>
<accession>A0A3P7KY79</accession>
<reference evidence="1 2" key="1">
    <citation type="submission" date="2018-11" db="EMBL/GenBank/DDBJ databases">
        <authorList>
            <consortium name="Pathogen Informatics"/>
        </authorList>
    </citation>
    <scope>NUCLEOTIDE SEQUENCE [LARGE SCALE GENOMIC DNA]</scope>
</reference>
<evidence type="ECO:0000313" key="2">
    <source>
        <dbReference type="Proteomes" id="UP000281553"/>
    </source>
</evidence>
<evidence type="ECO:0000313" key="1">
    <source>
        <dbReference type="EMBL" id="VDN09544.1"/>
    </source>
</evidence>
<organism evidence="1 2">
    <name type="scientific">Dibothriocephalus latus</name>
    <name type="common">Fish tapeworm</name>
    <name type="synonym">Diphyllobothrium latum</name>
    <dbReference type="NCBI Taxonomy" id="60516"/>
    <lineage>
        <taxon>Eukaryota</taxon>
        <taxon>Metazoa</taxon>
        <taxon>Spiralia</taxon>
        <taxon>Lophotrochozoa</taxon>
        <taxon>Platyhelminthes</taxon>
        <taxon>Cestoda</taxon>
        <taxon>Eucestoda</taxon>
        <taxon>Diphyllobothriidea</taxon>
        <taxon>Diphyllobothriidae</taxon>
        <taxon>Dibothriocephalus</taxon>
    </lineage>
</organism>
<gene>
    <name evidence="1" type="ORF">DILT_LOCUS5375</name>
</gene>
<protein>
    <submittedName>
        <fullName evidence="1">Uncharacterized protein</fullName>
    </submittedName>
</protein>